<evidence type="ECO:0000256" key="2">
    <source>
        <dbReference type="ARBA" id="ARBA00022670"/>
    </source>
</evidence>
<sequence>MSAPPSATPRAMEPDMGRSTTASPSIRHGWITERTMLVRLLAIMLPTLLPGLLAACAESASGPPACRIDRVADLPIVPGTRLPAVRATLEGEPVLFYIDTGAAMTILTRSTADHFGFRGASDRRIGLGGIGGVVEAPVVAVRRLDLGHGVARDIQMPVASDFGPPVQGLRVAGLFGADFLSNYDVDLDVPGHHFALYDLRQCRGELRPLDAAFDIPIRLESTRIELQAMLNGHPIDAVLDSGAVGTLVTEDDAARAGVTRQMLRSDPAVFAIGVDEERLRSHRHRFDTLEIGDETMRNYRFTVSDTDFTLIGEDFLRSNHVWISYPRRRLFVQPKIR</sequence>
<dbReference type="Pfam" id="PF13975">
    <property type="entry name" value="gag-asp_proteas"/>
    <property type="match status" value="1"/>
</dbReference>
<evidence type="ECO:0000259" key="6">
    <source>
        <dbReference type="PROSITE" id="PS50175"/>
    </source>
</evidence>
<protein>
    <recommendedName>
        <fullName evidence="6">Peptidase A2 domain-containing protein</fullName>
    </recommendedName>
</protein>
<dbReference type="GO" id="GO:0006508">
    <property type="term" value="P:proteolysis"/>
    <property type="evidence" value="ECO:0007669"/>
    <property type="project" value="UniProtKB-KW"/>
</dbReference>
<reference evidence="7 8" key="1">
    <citation type="submission" date="2019-05" db="EMBL/GenBank/DDBJ databases">
        <authorList>
            <person name="Pankratov T."/>
            <person name="Grouzdev D."/>
        </authorList>
    </citation>
    <scope>NUCLEOTIDE SEQUENCE [LARGE SCALE GENOMIC DNA]</scope>
    <source>
        <strain evidence="7 8">KEBCLARHB70R</strain>
    </source>
</reference>
<dbReference type="PROSITE" id="PS50175">
    <property type="entry name" value="ASP_PROT_RETROV"/>
    <property type="match status" value="1"/>
</dbReference>
<dbReference type="AlphaFoldDB" id="A0A5R9J0V2"/>
<gene>
    <name evidence="7" type="ORF">FE263_17570</name>
</gene>
<evidence type="ECO:0000313" key="8">
    <source>
        <dbReference type="Proteomes" id="UP000305654"/>
    </source>
</evidence>
<dbReference type="GO" id="GO:0004190">
    <property type="term" value="F:aspartic-type endopeptidase activity"/>
    <property type="evidence" value="ECO:0007669"/>
    <property type="project" value="UniProtKB-KW"/>
</dbReference>
<feature type="region of interest" description="Disordered" evidence="5">
    <location>
        <begin position="1"/>
        <end position="25"/>
    </location>
</feature>
<keyword evidence="8" id="KW-1185">Reference proteome</keyword>
<keyword evidence="3" id="KW-0064">Aspartyl protease</keyword>
<dbReference type="Gene3D" id="2.40.70.10">
    <property type="entry name" value="Acid Proteases"/>
    <property type="match status" value="2"/>
</dbReference>
<dbReference type="PANTHER" id="PTHR12917:SF1">
    <property type="entry name" value="AT13091P"/>
    <property type="match status" value="1"/>
</dbReference>
<dbReference type="InterPro" id="IPR001995">
    <property type="entry name" value="Peptidase_A2_cat"/>
</dbReference>
<evidence type="ECO:0000256" key="4">
    <source>
        <dbReference type="ARBA" id="ARBA00022801"/>
    </source>
</evidence>
<dbReference type="CDD" id="cd05483">
    <property type="entry name" value="retropepsin_like_bacteria"/>
    <property type="match status" value="2"/>
</dbReference>
<proteinExistence type="inferred from homology"/>
<comment type="caution">
    <text evidence="7">The sequence shown here is derived from an EMBL/GenBank/DDBJ whole genome shotgun (WGS) entry which is preliminary data.</text>
</comment>
<keyword evidence="4" id="KW-0378">Hydrolase</keyword>
<evidence type="ECO:0000256" key="1">
    <source>
        <dbReference type="ARBA" id="ARBA00009136"/>
    </source>
</evidence>
<dbReference type="InterPro" id="IPR034122">
    <property type="entry name" value="Retropepsin-like_bacterial"/>
</dbReference>
<evidence type="ECO:0000256" key="3">
    <source>
        <dbReference type="ARBA" id="ARBA00022750"/>
    </source>
</evidence>
<dbReference type="Pfam" id="PF13650">
    <property type="entry name" value="Asp_protease_2"/>
    <property type="match status" value="1"/>
</dbReference>
<evidence type="ECO:0000313" key="7">
    <source>
        <dbReference type="EMBL" id="TLU71305.1"/>
    </source>
</evidence>
<dbReference type="Proteomes" id="UP000305654">
    <property type="component" value="Unassembled WGS sequence"/>
</dbReference>
<dbReference type="SUPFAM" id="SSF50630">
    <property type="entry name" value="Acid proteases"/>
    <property type="match status" value="2"/>
</dbReference>
<accession>A0A5R9J0V2</accession>
<organism evidence="7 8">
    <name type="scientific">Lichenicoccus roseus</name>
    <dbReference type="NCBI Taxonomy" id="2683649"/>
    <lineage>
        <taxon>Bacteria</taxon>
        <taxon>Pseudomonadati</taxon>
        <taxon>Pseudomonadota</taxon>
        <taxon>Alphaproteobacteria</taxon>
        <taxon>Acetobacterales</taxon>
        <taxon>Acetobacteraceae</taxon>
        <taxon>Lichenicoccus</taxon>
    </lineage>
</organism>
<dbReference type="InterPro" id="IPR021109">
    <property type="entry name" value="Peptidase_aspartic_dom_sf"/>
</dbReference>
<feature type="domain" description="Peptidase A2" evidence="6">
    <location>
        <begin position="94"/>
        <end position="135"/>
    </location>
</feature>
<comment type="similarity">
    <text evidence="1">Belongs to the DDI1 family.</text>
</comment>
<evidence type="ECO:0000256" key="5">
    <source>
        <dbReference type="SAM" id="MobiDB-lite"/>
    </source>
</evidence>
<dbReference type="OrthoDB" id="7281214at2"/>
<name>A0A5R9J0V2_9PROT</name>
<dbReference type="EMBL" id="VCDI01000007">
    <property type="protein sequence ID" value="TLU71305.1"/>
    <property type="molecule type" value="Genomic_DNA"/>
</dbReference>
<keyword evidence="2" id="KW-0645">Protease</keyword>
<dbReference type="PANTHER" id="PTHR12917">
    <property type="entry name" value="ASPARTYL PROTEASE DDI-RELATED"/>
    <property type="match status" value="1"/>
</dbReference>